<protein>
    <submittedName>
        <fullName evidence="1">Endo-1,4-beta-xylanase</fullName>
    </submittedName>
</protein>
<dbReference type="EMBL" id="CP068393">
    <property type="protein sequence ID" value="QUC67025.1"/>
    <property type="molecule type" value="Genomic_DNA"/>
</dbReference>
<organism evidence="1 2">
    <name type="scientific">Aristaeella hokkaidonensis</name>
    <dbReference type="NCBI Taxonomy" id="3046382"/>
    <lineage>
        <taxon>Bacteria</taxon>
        <taxon>Bacillati</taxon>
        <taxon>Bacillota</taxon>
        <taxon>Clostridia</taxon>
        <taxon>Eubacteriales</taxon>
        <taxon>Aristaeellaceae</taxon>
        <taxon>Aristaeella</taxon>
    </lineage>
</organism>
<proteinExistence type="predicted"/>
<reference evidence="1" key="1">
    <citation type="submission" date="2021-01" db="EMBL/GenBank/DDBJ databases">
        <title>Complete genome sequence of Clostridiales bacterium R-7.</title>
        <authorList>
            <person name="Mahoney-Kurpe S.C."/>
            <person name="Palevich N."/>
            <person name="Koike S."/>
            <person name="Moon C.D."/>
            <person name="Attwood G.T."/>
        </authorList>
    </citation>
    <scope>NUCLEOTIDE SEQUENCE</scope>
    <source>
        <strain evidence="1">R-7</strain>
    </source>
</reference>
<evidence type="ECO:0000313" key="1">
    <source>
        <dbReference type="EMBL" id="QUC67025.1"/>
    </source>
</evidence>
<sequence>MSEILSLAKAYEKYFKIGAAVSPMQVKKHHDLLLQQFNSLTAENEMKYEPTEPEEGKFCFDLADPIVAMAREMSVKIRAHAPVWHNQTPAWMYLDGDRPAAPELIYERIDAHSKALCEHFNQDVYAWDVVNEATRDDVPDPEKNPGESPVYRNSEYYKLCGTGFIEAAFRSMSKYAAPDAQLFYNDYSETVPDKRDRIVSLIRNLQEKGCRVDGIGMQQHHMAVPDYDEIKRSIEIYANMGLRIHVTELDISMMATFNQGNYRLKPGDPGFEEYIKEALKTTPEKLAKINKIYVKLFEIYRSYADVIDCVTTWGIADDYTWLDFFGMKPGSPIIKQHPLLFDINGEPKPCVAQLIDAVKN</sequence>
<keyword evidence="2" id="KW-1185">Reference proteome</keyword>
<accession>A0AC61MWC9</accession>
<gene>
    <name evidence="1" type="ORF">JYE49_14520</name>
</gene>
<dbReference type="Proteomes" id="UP000682782">
    <property type="component" value="Chromosome"/>
</dbReference>
<evidence type="ECO:0000313" key="2">
    <source>
        <dbReference type="Proteomes" id="UP000682782"/>
    </source>
</evidence>
<name>A0AC61MWC9_9FIRM</name>